<feature type="signal peptide" evidence="1">
    <location>
        <begin position="1"/>
        <end position="24"/>
    </location>
</feature>
<protein>
    <submittedName>
        <fullName evidence="3">Putative regulator of septum formation</fullName>
    </submittedName>
</protein>
<dbReference type="RefSeq" id="WP_100389913.1">
    <property type="nucleotide sequence ID" value="NZ_BMZU01000001.1"/>
</dbReference>
<dbReference type="AlphaFoldDB" id="A0A2M9D1H2"/>
<evidence type="ECO:0000256" key="1">
    <source>
        <dbReference type="SAM" id="SignalP"/>
    </source>
</evidence>
<dbReference type="Proteomes" id="UP000231742">
    <property type="component" value="Unassembled WGS sequence"/>
</dbReference>
<keyword evidence="1" id="KW-0732">Signal</keyword>
<dbReference type="InterPro" id="IPR026004">
    <property type="entry name" value="Septum_form"/>
</dbReference>
<proteinExistence type="predicted"/>
<comment type="caution">
    <text evidence="3">The sequence shown here is derived from an EMBL/GenBank/DDBJ whole genome shotgun (WGS) entry which is preliminary data.</text>
</comment>
<feature type="chain" id="PRO_5039598401" evidence="1">
    <location>
        <begin position="25"/>
        <end position="166"/>
    </location>
</feature>
<dbReference type="Pfam" id="PF13845">
    <property type="entry name" value="Septum_form"/>
    <property type="match status" value="1"/>
</dbReference>
<feature type="domain" description="Septum formation-related" evidence="2">
    <location>
        <begin position="56"/>
        <end position="154"/>
    </location>
</feature>
<evidence type="ECO:0000259" key="2">
    <source>
        <dbReference type="Pfam" id="PF13845"/>
    </source>
</evidence>
<evidence type="ECO:0000313" key="3">
    <source>
        <dbReference type="EMBL" id="PJJ77997.1"/>
    </source>
</evidence>
<gene>
    <name evidence="3" type="ORF">CLV85_2451</name>
</gene>
<evidence type="ECO:0000313" key="4">
    <source>
        <dbReference type="Proteomes" id="UP000231742"/>
    </source>
</evidence>
<reference evidence="3 4" key="1">
    <citation type="submission" date="2017-11" db="EMBL/GenBank/DDBJ databases">
        <title>Genomic Encyclopedia of Archaeal and Bacterial Type Strains, Phase II (KMG-II): From Individual Species to Whole Genera.</title>
        <authorList>
            <person name="Goeker M."/>
        </authorList>
    </citation>
    <scope>NUCLEOTIDE SEQUENCE [LARGE SCALE GENOMIC DNA]</scope>
    <source>
        <strain evidence="3 4">DSM 16400</strain>
    </source>
</reference>
<name>A0A2M9D1H2_9MICO</name>
<accession>A0A2M9D1H2</accession>
<keyword evidence="4" id="KW-1185">Reference proteome</keyword>
<dbReference type="EMBL" id="PGFH01000003">
    <property type="protein sequence ID" value="PJJ77997.1"/>
    <property type="molecule type" value="Genomic_DNA"/>
</dbReference>
<sequence>MSTETIWRRTIAIAAVAAAAVALSGCSILDQVTDQIGDAVDSGPGTTQDIFSLVIGDCEVGNQDGGEVSSTKTIDCAEPHDAEVYAASYLADGDFPGDSVIEEQATNDCYAEFSTFMGVEYDDSVYDFSWYYPTEGSWSEGDREILCLIYDPSGDQITGSLAGSGL</sequence>
<dbReference type="OrthoDB" id="3628931at2"/>
<organism evidence="3 4">
    <name type="scientific">Salinibacterium amurskyense</name>
    <dbReference type="NCBI Taxonomy" id="205941"/>
    <lineage>
        <taxon>Bacteria</taxon>
        <taxon>Bacillati</taxon>
        <taxon>Actinomycetota</taxon>
        <taxon>Actinomycetes</taxon>
        <taxon>Micrococcales</taxon>
        <taxon>Microbacteriaceae</taxon>
        <taxon>Salinibacterium</taxon>
    </lineage>
</organism>